<dbReference type="InterPro" id="IPR036388">
    <property type="entry name" value="WH-like_DNA-bd_sf"/>
</dbReference>
<dbReference type="HAMAP" id="MF_00081">
    <property type="entry name" value="HrcA"/>
    <property type="match status" value="1"/>
</dbReference>
<evidence type="ECO:0000256" key="4">
    <source>
        <dbReference type="ARBA" id="ARBA00023163"/>
    </source>
</evidence>
<keyword evidence="3 5" id="KW-0346">Stress response</keyword>
<dbReference type="InterPro" id="IPR036390">
    <property type="entry name" value="WH_DNA-bd_sf"/>
</dbReference>
<dbReference type="InterPro" id="IPR021153">
    <property type="entry name" value="HrcA_C"/>
</dbReference>
<evidence type="ECO:0000259" key="7">
    <source>
        <dbReference type="Pfam" id="PF01628"/>
    </source>
</evidence>
<dbReference type="PANTHER" id="PTHR34824">
    <property type="entry name" value="HEAT-INDUCIBLE TRANSCRIPTION REPRESSOR HRCA"/>
    <property type="match status" value="1"/>
</dbReference>
<dbReference type="NCBIfam" id="TIGR00331">
    <property type="entry name" value="hrcA"/>
    <property type="match status" value="1"/>
</dbReference>
<dbReference type="InterPro" id="IPR005104">
    <property type="entry name" value="WHTH_HrcA_DNA-bd"/>
</dbReference>
<gene>
    <name evidence="5 9" type="primary">hrcA</name>
    <name evidence="9" type="ORF">BURPS1710A_3813</name>
</gene>
<dbReference type="HOGENOM" id="CLU_050019_0_0_4"/>
<dbReference type="GO" id="GO:0045892">
    <property type="term" value="P:negative regulation of DNA-templated transcription"/>
    <property type="evidence" value="ECO:0007669"/>
    <property type="project" value="UniProtKB-UniRule"/>
</dbReference>
<dbReference type="SUPFAM" id="SSF46785">
    <property type="entry name" value="Winged helix' DNA-binding domain"/>
    <property type="match status" value="1"/>
</dbReference>
<feature type="domain" description="Heat-inducible transcription repressor HrcA C-terminal" evidence="7">
    <location>
        <begin position="171"/>
        <end position="388"/>
    </location>
</feature>
<protein>
    <recommendedName>
        <fullName evidence="5">Heat-inducible transcription repressor HrcA</fullName>
    </recommendedName>
</protein>
<comment type="function">
    <text evidence="5">Negative regulator of class I heat shock genes (grpE-dnaK-dnaJ and groELS operons). Prevents heat-shock induction of these operons.</text>
</comment>
<dbReference type="Pfam" id="PF01628">
    <property type="entry name" value="HrcA"/>
    <property type="match status" value="1"/>
</dbReference>
<reference evidence="9" key="1">
    <citation type="submission" date="2009-05" db="EMBL/GenBank/DDBJ databases">
        <authorList>
            <person name="Harkins D.M."/>
            <person name="DeShazer D."/>
            <person name="Woods D.E."/>
            <person name="Brinkac L.M."/>
            <person name="Brown K.A."/>
            <person name="Hung G.C."/>
            <person name="Tuanyok A."/>
            <person name="Zhang B."/>
            <person name="Nierman W.C."/>
        </authorList>
    </citation>
    <scope>NUCLEOTIDE SEQUENCE [LARGE SCALE GENOMIC DNA]</scope>
    <source>
        <strain evidence="9">1710a</strain>
    </source>
</reference>
<sequence length="405" mass="44677">MPGVLLRPTSATVWNWWPIFMPALHHSSMTKRTARRRPAGKTGAGAARRASGARGRRPVALKFSIMLDPRARTLLKTLIERYIADGQPVGSRTLSRYSGLELSPATIRNVMSDLEELGLVSSPHTSAGRVPTPRGYRAVRRHDADRRVADRFRRGHAARADHAAAGEPQQRVVAAAASVLSNLSQFAGVVLTPRRSHVFKQIEFLRLSDKRILLIIVTPEGDVQNRMIATQRDYAPAQLTEASNYINAHFAGLSFDEVRRRLREEIDQLRGDMTALMHAAVTASTEEPDDEETVLISGERNLLEVADLSSDMARLRKLFDVFDQKTSLLQLLDVSSHAQGVQIFIGGESTLVPIDEMSVVTAPYEVNGKIVGTLGVIGPTRMAYNRVIPIVDITARLLSLTLSQQ</sequence>
<dbReference type="Gene3D" id="1.10.10.10">
    <property type="entry name" value="Winged helix-like DNA-binding domain superfamily/Winged helix DNA-binding domain"/>
    <property type="match status" value="1"/>
</dbReference>
<dbReference type="Gene3D" id="3.30.450.40">
    <property type="match status" value="1"/>
</dbReference>
<name>A0A0E1W3H1_BURPE</name>
<dbReference type="Gene3D" id="3.30.390.60">
    <property type="entry name" value="Heat-inducible transcription repressor hrca homolog, domain 3"/>
    <property type="match status" value="1"/>
</dbReference>
<dbReference type="InterPro" id="IPR002571">
    <property type="entry name" value="HrcA"/>
</dbReference>
<keyword evidence="2 5" id="KW-0805">Transcription regulation</keyword>
<comment type="similarity">
    <text evidence="5">Belongs to the HrcA family.</text>
</comment>
<dbReference type="InterPro" id="IPR023120">
    <property type="entry name" value="WHTH_transcript_rep_HrcA_IDD"/>
</dbReference>
<accession>A0A0E1W3H1</accession>
<dbReference type="PIRSF" id="PIRSF005485">
    <property type="entry name" value="HrcA"/>
    <property type="match status" value="1"/>
</dbReference>
<organism evidence="9">
    <name type="scientific">Burkholderia pseudomallei 1710a</name>
    <dbReference type="NCBI Taxonomy" id="320371"/>
    <lineage>
        <taxon>Bacteria</taxon>
        <taxon>Pseudomonadati</taxon>
        <taxon>Pseudomonadota</taxon>
        <taxon>Betaproteobacteria</taxon>
        <taxon>Burkholderiales</taxon>
        <taxon>Burkholderiaceae</taxon>
        <taxon>Burkholderia</taxon>
        <taxon>pseudomallei group</taxon>
    </lineage>
</organism>
<dbReference type="PANTHER" id="PTHR34824:SF1">
    <property type="entry name" value="HEAT-INDUCIBLE TRANSCRIPTION REPRESSOR HRCA"/>
    <property type="match status" value="1"/>
</dbReference>
<evidence type="ECO:0000256" key="5">
    <source>
        <dbReference type="HAMAP-Rule" id="MF_00081"/>
    </source>
</evidence>
<keyword evidence="4 5" id="KW-0804">Transcription</keyword>
<keyword evidence="1 5" id="KW-0678">Repressor</keyword>
<feature type="domain" description="Winged helix-turn-helix transcription repressor HrcA DNA-binding" evidence="8">
    <location>
        <begin position="67"/>
        <end position="142"/>
    </location>
</feature>
<feature type="compositionally biased region" description="Low complexity" evidence="6">
    <location>
        <begin position="40"/>
        <end position="53"/>
    </location>
</feature>
<feature type="compositionally biased region" description="Basic residues" evidence="6">
    <location>
        <begin position="28"/>
        <end position="39"/>
    </location>
</feature>
<proteinExistence type="inferred from homology"/>
<dbReference type="SUPFAM" id="SSF55781">
    <property type="entry name" value="GAF domain-like"/>
    <property type="match status" value="1"/>
</dbReference>
<evidence type="ECO:0000259" key="8">
    <source>
        <dbReference type="Pfam" id="PF03444"/>
    </source>
</evidence>
<evidence type="ECO:0000313" key="9">
    <source>
        <dbReference type="EMBL" id="EET07765.1"/>
    </source>
</evidence>
<evidence type="ECO:0000256" key="2">
    <source>
        <dbReference type="ARBA" id="ARBA00023015"/>
    </source>
</evidence>
<dbReference type="InterPro" id="IPR029016">
    <property type="entry name" value="GAF-like_dom_sf"/>
</dbReference>
<dbReference type="GO" id="GO:0003677">
    <property type="term" value="F:DNA binding"/>
    <property type="evidence" value="ECO:0007669"/>
    <property type="project" value="InterPro"/>
</dbReference>
<feature type="region of interest" description="Disordered" evidence="6">
    <location>
        <begin position="28"/>
        <end position="55"/>
    </location>
</feature>
<dbReference type="AlphaFoldDB" id="A0A0E1W3H1"/>
<evidence type="ECO:0000256" key="6">
    <source>
        <dbReference type="SAM" id="MobiDB-lite"/>
    </source>
</evidence>
<evidence type="ECO:0000256" key="3">
    <source>
        <dbReference type="ARBA" id="ARBA00023016"/>
    </source>
</evidence>
<dbReference type="Pfam" id="PF03444">
    <property type="entry name" value="WHD_HrcA"/>
    <property type="match status" value="1"/>
</dbReference>
<evidence type="ECO:0000256" key="1">
    <source>
        <dbReference type="ARBA" id="ARBA00022491"/>
    </source>
</evidence>
<dbReference type="EMBL" id="CM000832">
    <property type="protein sequence ID" value="EET07765.1"/>
    <property type="molecule type" value="Genomic_DNA"/>
</dbReference>
<dbReference type="Proteomes" id="UP000001812">
    <property type="component" value="Chromosome I"/>
</dbReference>